<organism evidence="4">
    <name type="scientific">Notodromas monacha</name>
    <dbReference type="NCBI Taxonomy" id="399045"/>
    <lineage>
        <taxon>Eukaryota</taxon>
        <taxon>Metazoa</taxon>
        <taxon>Ecdysozoa</taxon>
        <taxon>Arthropoda</taxon>
        <taxon>Crustacea</taxon>
        <taxon>Oligostraca</taxon>
        <taxon>Ostracoda</taxon>
        <taxon>Podocopa</taxon>
        <taxon>Podocopida</taxon>
        <taxon>Cypridocopina</taxon>
        <taxon>Cypridoidea</taxon>
        <taxon>Cyprididae</taxon>
        <taxon>Notodromas</taxon>
    </lineage>
</organism>
<feature type="region of interest" description="Disordered" evidence="1">
    <location>
        <begin position="1"/>
        <end position="44"/>
    </location>
</feature>
<sequence>MQRDRVTHRKPFINQEKKETIIKKSEPAAGGKGQTANTDANDQGDDLGPVAAGILNWLLDRQNRLLDGQIECVSSLMLDYLVDKTRLLAVLFLPDADLRNEDAVLEWLVDDETRELADEIEAVNIRMLDKLVHDSPFLAVFFCEFRLCRAAGASADAQQPLPAQLFSSSSSSSPFIIVVLAVVRRFPPNFCSLHGDLKDEERVLAWLTSQDVFEIKDEIEEVNRKMLEKLLDENDFVAVFFYEGDCRKCDEALEELERIDDETDNLDITFVKIKDARYARKYGINKLPALVYFRKRFPSIYRGKITFIYKYTRDLLAEDEVLDWLTKNRFKQPELNLFMYGLTALASTFILYTLFLVFCFKGGHQGPGGAGGGVGGAVGGIGGGIGGGGGAGGVGGGSGAGSSMMSALTSLSGGTITGSGSNSAGTQAASGTSASSSPSSFINQAMHQKQA</sequence>
<evidence type="ECO:0000256" key="1">
    <source>
        <dbReference type="SAM" id="MobiDB-lite"/>
    </source>
</evidence>
<dbReference type="EMBL" id="OA882575">
    <property type="protein sequence ID" value="CAD7276046.1"/>
    <property type="molecule type" value="Genomic_DNA"/>
</dbReference>
<feature type="compositionally biased region" description="Basic and acidic residues" evidence="1">
    <location>
        <begin position="15"/>
        <end position="26"/>
    </location>
</feature>
<dbReference type="EMBL" id="CAJPEX010000538">
    <property type="protein sequence ID" value="CAG0916198.1"/>
    <property type="molecule type" value="Genomic_DNA"/>
</dbReference>
<name>A0A7R9GCQ0_9CRUS</name>
<dbReference type="PROSITE" id="PS51352">
    <property type="entry name" value="THIOREDOXIN_2"/>
    <property type="match status" value="1"/>
</dbReference>
<dbReference type="InterPro" id="IPR013766">
    <property type="entry name" value="Thioredoxin_domain"/>
</dbReference>
<evidence type="ECO:0000256" key="2">
    <source>
        <dbReference type="SAM" id="Phobius"/>
    </source>
</evidence>
<dbReference type="PANTHER" id="PTHR19991:SF3">
    <property type="entry name" value="LETHAL (2) 01289, ISOFORM F"/>
    <property type="match status" value="1"/>
</dbReference>
<evidence type="ECO:0000259" key="3">
    <source>
        <dbReference type="PROSITE" id="PS51352"/>
    </source>
</evidence>
<dbReference type="Gene3D" id="3.40.30.10">
    <property type="entry name" value="Glutaredoxin"/>
    <property type="match status" value="1"/>
</dbReference>
<gene>
    <name evidence="4" type="ORF">NMOB1V02_LOCUS3824</name>
</gene>
<dbReference type="InterPro" id="IPR036249">
    <property type="entry name" value="Thioredoxin-like_sf"/>
</dbReference>
<feature type="transmembrane region" description="Helical" evidence="2">
    <location>
        <begin position="337"/>
        <end position="358"/>
    </location>
</feature>
<evidence type="ECO:0000313" key="4">
    <source>
        <dbReference type="EMBL" id="CAD7276046.1"/>
    </source>
</evidence>
<feature type="compositionally biased region" description="Low complexity" evidence="1">
    <location>
        <begin position="418"/>
        <end position="440"/>
    </location>
</feature>
<feature type="compositionally biased region" description="Polar residues" evidence="1">
    <location>
        <begin position="441"/>
        <end position="451"/>
    </location>
</feature>
<dbReference type="PANTHER" id="PTHR19991">
    <property type="entry name" value="L 2 01289"/>
    <property type="match status" value="1"/>
</dbReference>
<feature type="region of interest" description="Disordered" evidence="1">
    <location>
        <begin position="418"/>
        <end position="451"/>
    </location>
</feature>
<feature type="compositionally biased region" description="Basic residues" evidence="1">
    <location>
        <begin position="1"/>
        <end position="11"/>
    </location>
</feature>
<dbReference type="CDD" id="cd02961">
    <property type="entry name" value="PDI_a_family"/>
    <property type="match status" value="1"/>
</dbReference>
<keyword evidence="5" id="KW-1185">Reference proteome</keyword>
<dbReference type="Proteomes" id="UP000678499">
    <property type="component" value="Unassembled WGS sequence"/>
</dbReference>
<protein>
    <recommendedName>
        <fullName evidence="3">Thioredoxin domain-containing protein</fullName>
    </recommendedName>
</protein>
<feature type="domain" description="Thioredoxin" evidence="3">
    <location>
        <begin position="204"/>
        <end position="330"/>
    </location>
</feature>
<dbReference type="OrthoDB" id="10264505at2759"/>
<keyword evidence="2" id="KW-0472">Membrane</keyword>
<dbReference type="AlphaFoldDB" id="A0A7R9GCQ0"/>
<keyword evidence="2" id="KW-0812">Transmembrane</keyword>
<keyword evidence="2" id="KW-1133">Transmembrane helix</keyword>
<proteinExistence type="predicted"/>
<evidence type="ECO:0000313" key="5">
    <source>
        <dbReference type="Proteomes" id="UP000678499"/>
    </source>
</evidence>
<dbReference type="SUPFAM" id="SSF52833">
    <property type="entry name" value="Thioredoxin-like"/>
    <property type="match status" value="1"/>
</dbReference>
<reference evidence="4" key="1">
    <citation type="submission" date="2020-11" db="EMBL/GenBank/DDBJ databases">
        <authorList>
            <person name="Tran Van P."/>
        </authorList>
    </citation>
    <scope>NUCLEOTIDE SEQUENCE</scope>
</reference>
<accession>A0A7R9GCQ0</accession>